<proteinExistence type="predicted"/>
<evidence type="ECO:0000313" key="1">
    <source>
        <dbReference type="EMBL" id="DAD87054.1"/>
    </source>
</evidence>
<sequence>MAIVKITPVELDEVNVPSAEVATDTLTTAVDATAGAYYEHRERDDKYLIIAQNANSSAAKKLTIKKGNGIQGVVDKVVSIAAGKTIFINIESGRFKNVSGENKGKVILAGESADIKVAVVKLP</sequence>
<protein>
    <submittedName>
        <fullName evidence="1">Uncharacterized protein</fullName>
    </submittedName>
</protein>
<organism evidence="1">
    <name type="scientific">Myoviridae sp. ctRRy11</name>
    <dbReference type="NCBI Taxonomy" id="2826651"/>
    <lineage>
        <taxon>Viruses</taxon>
        <taxon>Duplodnaviria</taxon>
        <taxon>Heunggongvirae</taxon>
        <taxon>Uroviricota</taxon>
        <taxon>Caudoviricetes</taxon>
    </lineage>
</organism>
<accession>A0A8S5MXH0</accession>
<reference evidence="1" key="1">
    <citation type="journal article" date="2021" name="Proc. Natl. Acad. Sci. U.S.A.">
        <title>A Catalog of Tens of Thousands of Viruses from Human Metagenomes Reveals Hidden Associations with Chronic Diseases.</title>
        <authorList>
            <person name="Tisza M.J."/>
            <person name="Buck C.B."/>
        </authorList>
    </citation>
    <scope>NUCLEOTIDE SEQUENCE</scope>
    <source>
        <strain evidence="1">CtRRy11</strain>
    </source>
</reference>
<name>A0A8S5MXH0_9CAUD</name>
<dbReference type="EMBL" id="BK015012">
    <property type="protein sequence ID" value="DAD87054.1"/>
    <property type="molecule type" value="Genomic_DNA"/>
</dbReference>